<comment type="similarity">
    <text evidence="1">Belongs to the beta-class carbonic anhydrase family.</text>
</comment>
<dbReference type="Gene3D" id="3.40.1050.10">
    <property type="entry name" value="Carbonic anhydrase"/>
    <property type="match status" value="1"/>
</dbReference>
<dbReference type="GO" id="GO:0004089">
    <property type="term" value="F:carbonate dehydratase activity"/>
    <property type="evidence" value="ECO:0007669"/>
    <property type="project" value="InterPro"/>
</dbReference>
<organism evidence="5 6">
    <name type="scientific">Monilinia fructigena</name>
    <dbReference type="NCBI Taxonomy" id="38457"/>
    <lineage>
        <taxon>Eukaryota</taxon>
        <taxon>Fungi</taxon>
        <taxon>Dikarya</taxon>
        <taxon>Ascomycota</taxon>
        <taxon>Pezizomycotina</taxon>
        <taxon>Leotiomycetes</taxon>
        <taxon>Helotiales</taxon>
        <taxon>Sclerotiniaceae</taxon>
        <taxon>Monilinia</taxon>
    </lineage>
</organism>
<sequence>MSADFSNGTAEPAPYTIPSETSIQKNLVESNKAYVTNFNQGDLALPPAKKYAVVTCMDARIDPSAAFGVALGDAHISAMRGVLPAMHCVRLLFLSNC</sequence>
<dbReference type="EMBL" id="QKRW01000024">
    <property type="protein sequence ID" value="RAL62378.1"/>
    <property type="molecule type" value="Genomic_DNA"/>
</dbReference>
<evidence type="ECO:0000313" key="6">
    <source>
        <dbReference type="Proteomes" id="UP000249056"/>
    </source>
</evidence>
<evidence type="ECO:0000313" key="5">
    <source>
        <dbReference type="EMBL" id="RAL62378.1"/>
    </source>
</evidence>
<evidence type="ECO:0000256" key="2">
    <source>
        <dbReference type="ARBA" id="ARBA00022723"/>
    </source>
</evidence>
<dbReference type="PANTHER" id="PTHR43175:SF3">
    <property type="entry name" value="CARBON DISULFIDE HYDROLASE"/>
    <property type="match status" value="1"/>
</dbReference>
<feature type="binding site" evidence="4">
    <location>
        <position position="56"/>
    </location>
    <ligand>
        <name>Zn(2+)</name>
        <dbReference type="ChEBI" id="CHEBI:29105"/>
    </ligand>
</feature>
<dbReference type="OrthoDB" id="10248475at2759"/>
<feature type="binding site" evidence="4">
    <location>
        <position position="58"/>
    </location>
    <ligand>
        <name>Zn(2+)</name>
        <dbReference type="ChEBI" id="CHEBI:29105"/>
    </ligand>
</feature>
<keyword evidence="3 4" id="KW-0862">Zinc</keyword>
<dbReference type="Proteomes" id="UP000249056">
    <property type="component" value="Unassembled WGS sequence"/>
</dbReference>
<dbReference type="InterPro" id="IPR036874">
    <property type="entry name" value="Carbonic_anhydrase_sf"/>
</dbReference>
<reference evidence="5 6" key="1">
    <citation type="submission" date="2018-06" db="EMBL/GenBank/DDBJ databases">
        <title>Genome Sequence of the Brown Rot Fungal Pathogen Monilinia fructigena.</title>
        <authorList>
            <person name="Landi L."/>
            <person name="De Miccolis Angelini R.M."/>
            <person name="Pollastro S."/>
            <person name="Abate D."/>
            <person name="Faretra F."/>
            <person name="Romanazzi G."/>
        </authorList>
    </citation>
    <scope>NUCLEOTIDE SEQUENCE [LARGE SCALE GENOMIC DNA]</scope>
    <source>
        <strain evidence="5 6">Mfrg269</strain>
    </source>
</reference>
<dbReference type="GO" id="GO:0008270">
    <property type="term" value="F:zinc ion binding"/>
    <property type="evidence" value="ECO:0007669"/>
    <property type="project" value="InterPro"/>
</dbReference>
<comment type="cofactor">
    <cofactor evidence="4">
        <name>Zn(2+)</name>
        <dbReference type="ChEBI" id="CHEBI:29105"/>
    </cofactor>
    <text evidence="4">Binds 1 zinc ion per subunit.</text>
</comment>
<evidence type="ECO:0000256" key="1">
    <source>
        <dbReference type="ARBA" id="ARBA00006217"/>
    </source>
</evidence>
<keyword evidence="2 4" id="KW-0479">Metal-binding</keyword>
<dbReference type="InterPro" id="IPR001765">
    <property type="entry name" value="Carbonic_anhydrase"/>
</dbReference>
<evidence type="ECO:0000256" key="3">
    <source>
        <dbReference type="ARBA" id="ARBA00022833"/>
    </source>
</evidence>
<dbReference type="AlphaFoldDB" id="A0A395IS10"/>
<protein>
    <recommendedName>
        <fullName evidence="7">Carbonic anhydrase</fullName>
    </recommendedName>
</protein>
<accession>A0A395IS10</accession>
<dbReference type="PANTHER" id="PTHR43175">
    <property type="entry name" value="CARBONIC ANHYDRASE"/>
    <property type="match status" value="1"/>
</dbReference>
<evidence type="ECO:0008006" key="7">
    <source>
        <dbReference type="Google" id="ProtNLM"/>
    </source>
</evidence>
<keyword evidence="6" id="KW-1185">Reference proteome</keyword>
<gene>
    <name evidence="5" type="ORF">DID88_004944</name>
</gene>
<comment type="caution">
    <text evidence="5">The sequence shown here is derived from an EMBL/GenBank/DDBJ whole genome shotgun (WGS) entry which is preliminary data.</text>
</comment>
<proteinExistence type="inferred from homology"/>
<name>A0A395IS10_9HELO</name>
<dbReference type="SUPFAM" id="SSF53056">
    <property type="entry name" value="beta-carbonic anhydrase, cab"/>
    <property type="match status" value="1"/>
</dbReference>
<evidence type="ECO:0000256" key="4">
    <source>
        <dbReference type="PIRSR" id="PIRSR601765-1"/>
    </source>
</evidence>